<evidence type="ECO:0000313" key="2">
    <source>
        <dbReference type="EMBL" id="REC56336.1"/>
    </source>
</evidence>
<dbReference type="Proteomes" id="UP000257131">
    <property type="component" value="Unassembled WGS sequence"/>
</dbReference>
<accession>A0A3D9BSJ0</accession>
<feature type="compositionally biased region" description="Low complexity" evidence="1">
    <location>
        <begin position="82"/>
        <end position="95"/>
    </location>
</feature>
<name>A0A3D9BSJ0_9RHOB</name>
<protein>
    <recommendedName>
        <fullName evidence="4">DUF2497 domain-containing protein</fullName>
    </recommendedName>
</protein>
<dbReference type="EMBL" id="QOHR01000012">
    <property type="protein sequence ID" value="REC56336.1"/>
    <property type="molecule type" value="Genomic_DNA"/>
</dbReference>
<dbReference type="AlphaFoldDB" id="A0A3D9BSJ0"/>
<dbReference type="RefSeq" id="WP_115979893.1">
    <property type="nucleotide sequence ID" value="NZ_QOHR01000012.1"/>
</dbReference>
<feature type="region of interest" description="Disordered" evidence="1">
    <location>
        <begin position="24"/>
        <end position="155"/>
    </location>
</feature>
<keyword evidence="3" id="KW-1185">Reference proteome</keyword>
<sequence length="204" mass="21585">MSQPRDPSEIEDVLAAIRRLVREEHAPAPSTAAADDREKLLLTPALRVTGAAPGDADVPERPERRDTGADDVLFLHRPVWTPDGPAPRAAEAPEAASDDALEAEIAQLEALAGMERGADTRADAADAPGTGPEATPDGAAPVQSSDPVGRAPEVGPLDEAALRAIVRDVVREELQGAAGERVARTLQTLVRDEIRRALAERDLR</sequence>
<evidence type="ECO:0000313" key="3">
    <source>
        <dbReference type="Proteomes" id="UP000257131"/>
    </source>
</evidence>
<feature type="compositionally biased region" description="Basic and acidic residues" evidence="1">
    <location>
        <begin position="58"/>
        <end position="68"/>
    </location>
</feature>
<dbReference type="OrthoDB" id="7875768at2"/>
<feature type="compositionally biased region" description="Low complexity" evidence="1">
    <location>
        <begin position="103"/>
        <end position="112"/>
    </location>
</feature>
<organism evidence="2 3">
    <name type="scientific">Rhodosalinus sediminis</name>
    <dbReference type="NCBI Taxonomy" id="1940533"/>
    <lineage>
        <taxon>Bacteria</taxon>
        <taxon>Pseudomonadati</taxon>
        <taxon>Pseudomonadota</taxon>
        <taxon>Alphaproteobacteria</taxon>
        <taxon>Rhodobacterales</taxon>
        <taxon>Paracoccaceae</taxon>
        <taxon>Rhodosalinus</taxon>
    </lineage>
</organism>
<gene>
    <name evidence="2" type="ORF">DRV84_09835</name>
</gene>
<evidence type="ECO:0000256" key="1">
    <source>
        <dbReference type="SAM" id="MobiDB-lite"/>
    </source>
</evidence>
<evidence type="ECO:0008006" key="4">
    <source>
        <dbReference type="Google" id="ProtNLM"/>
    </source>
</evidence>
<comment type="caution">
    <text evidence="2">The sequence shown here is derived from an EMBL/GenBank/DDBJ whole genome shotgun (WGS) entry which is preliminary data.</text>
</comment>
<proteinExistence type="predicted"/>
<reference evidence="2 3" key="1">
    <citation type="journal article" date="2017" name="Int. J. Syst. Evol. Microbiol.">
        <title>Rhodosalinus sediminis gen. nov., sp. nov., isolated from marine saltern.</title>
        <authorList>
            <person name="Guo L.Y."/>
            <person name="Ling S.K."/>
            <person name="Li C.M."/>
            <person name="Chen G.J."/>
            <person name="Du Z.J."/>
        </authorList>
    </citation>
    <scope>NUCLEOTIDE SEQUENCE [LARGE SCALE GENOMIC DNA]</scope>
    <source>
        <strain evidence="2 3">WDN1C137</strain>
    </source>
</reference>
<feature type="compositionally biased region" description="Low complexity" evidence="1">
    <location>
        <begin position="125"/>
        <end position="136"/>
    </location>
</feature>